<reference evidence="2 3" key="1">
    <citation type="journal article" date="2017" name="Plant Biotechnol. J.">
        <title>A comprehensive draft genome sequence for lupin (Lupinus angustifolius), an emerging health food: insights into plant-microbe interactions and legume evolution.</title>
        <authorList>
            <person name="Hane J.K."/>
            <person name="Ming Y."/>
            <person name="Kamphuis L.G."/>
            <person name="Nelson M.N."/>
            <person name="Garg G."/>
            <person name="Atkins C.A."/>
            <person name="Bayer P.E."/>
            <person name="Bravo A."/>
            <person name="Bringans S."/>
            <person name="Cannon S."/>
            <person name="Edwards D."/>
            <person name="Foley R."/>
            <person name="Gao L.L."/>
            <person name="Harrison M.J."/>
            <person name="Huang W."/>
            <person name="Hurgobin B."/>
            <person name="Li S."/>
            <person name="Liu C.W."/>
            <person name="McGrath A."/>
            <person name="Morahan G."/>
            <person name="Murray J."/>
            <person name="Weller J."/>
            <person name="Jian J."/>
            <person name="Singh K.B."/>
        </authorList>
    </citation>
    <scope>NUCLEOTIDE SEQUENCE [LARGE SCALE GENOMIC DNA]</scope>
    <source>
        <strain evidence="3">cv. Tanjil</strain>
        <tissue evidence="2">Whole plant</tissue>
    </source>
</reference>
<dbReference type="NCBIfam" id="TIGR01640">
    <property type="entry name" value="F_box_assoc_1"/>
    <property type="match status" value="1"/>
</dbReference>
<dbReference type="Pfam" id="PF07734">
    <property type="entry name" value="FBA_1"/>
    <property type="match status" value="1"/>
</dbReference>
<sequence>MTNDPIFKREHFLKRTVCPILRTFEPKFWPTDLHLIEALCTDDLVSHQELHSRISPPHVPFTYVPTELDVPKFGIVNSCNGLLCVCTTPFNNPIYVCNPITGEYIMLPKPKLNGLFCYHIDEEGKSELYKSNFVISGFGFNPKTNQYKVMRMVELETTKETRYVTVQVLTLGSTSWETIGSIQSWDSIGIRLAKIRAPTIQDASYKKSLYAYLNGAVHWICHSTYNTMFIASFNFENENIVEILPPSQLRYKGKKGVGNMRLGVLNDCLYLTDVDSYVNFKIWLLKDYNDRKMSWTLELVIDNVSLNIWPREQPNEWKEYHDVELKEEAEEAISIAYSKVVLENRSFNDAFTSRHWP</sequence>
<evidence type="ECO:0000313" key="3">
    <source>
        <dbReference type="Proteomes" id="UP000188354"/>
    </source>
</evidence>
<organism evidence="2 3">
    <name type="scientific">Lupinus angustifolius</name>
    <name type="common">Narrow-leaved blue lupine</name>
    <dbReference type="NCBI Taxonomy" id="3871"/>
    <lineage>
        <taxon>Eukaryota</taxon>
        <taxon>Viridiplantae</taxon>
        <taxon>Streptophyta</taxon>
        <taxon>Embryophyta</taxon>
        <taxon>Tracheophyta</taxon>
        <taxon>Spermatophyta</taxon>
        <taxon>Magnoliopsida</taxon>
        <taxon>eudicotyledons</taxon>
        <taxon>Gunneridae</taxon>
        <taxon>Pentapetalae</taxon>
        <taxon>rosids</taxon>
        <taxon>fabids</taxon>
        <taxon>Fabales</taxon>
        <taxon>Fabaceae</taxon>
        <taxon>Papilionoideae</taxon>
        <taxon>50 kb inversion clade</taxon>
        <taxon>genistoids sensu lato</taxon>
        <taxon>core genistoids</taxon>
        <taxon>Genisteae</taxon>
        <taxon>Lupinus</taxon>
    </lineage>
</organism>
<dbReference type="EMBL" id="KV862272">
    <property type="protein sequence ID" value="OIV89594.1"/>
    <property type="molecule type" value="Genomic_DNA"/>
</dbReference>
<feature type="domain" description="F-box associated beta-propeller type 1" evidence="1">
    <location>
        <begin position="71"/>
        <end position="300"/>
    </location>
</feature>
<dbReference type="PANTHER" id="PTHR31672:SF13">
    <property type="entry name" value="F-BOX PROTEIN CPR30-LIKE"/>
    <property type="match status" value="1"/>
</dbReference>
<keyword evidence="3" id="KW-1185">Reference proteome</keyword>
<protein>
    <recommendedName>
        <fullName evidence="1">F-box associated beta-propeller type 1 domain-containing protein</fullName>
    </recommendedName>
</protein>
<name>A0A1J7GNB8_LUPAN</name>
<dbReference type="STRING" id="3871.A0A1J7GNB8"/>
<evidence type="ECO:0000313" key="2">
    <source>
        <dbReference type="EMBL" id="OIV89594.1"/>
    </source>
</evidence>
<dbReference type="Gramene" id="OIV89594">
    <property type="protein sequence ID" value="OIV89594"/>
    <property type="gene ID" value="TanjilG_15867"/>
</dbReference>
<gene>
    <name evidence="2" type="ORF">TanjilG_15867</name>
</gene>
<dbReference type="PANTHER" id="PTHR31672">
    <property type="entry name" value="BNACNNG10540D PROTEIN"/>
    <property type="match status" value="1"/>
</dbReference>
<dbReference type="Proteomes" id="UP000188354">
    <property type="component" value="Unassembled WGS sequence"/>
</dbReference>
<dbReference type="InterPro" id="IPR017451">
    <property type="entry name" value="F-box-assoc_interact_dom"/>
</dbReference>
<dbReference type="AlphaFoldDB" id="A0A1J7GNB8"/>
<dbReference type="InterPro" id="IPR006527">
    <property type="entry name" value="F-box-assoc_dom_typ1"/>
</dbReference>
<dbReference type="InterPro" id="IPR050796">
    <property type="entry name" value="SCF_F-box_component"/>
</dbReference>
<proteinExistence type="predicted"/>
<evidence type="ECO:0000259" key="1">
    <source>
        <dbReference type="Pfam" id="PF07734"/>
    </source>
</evidence>
<accession>A0A1J7GNB8</accession>